<dbReference type="PANTHER" id="PTHR39083">
    <property type="entry name" value="CYCLIC DI-GMP-BINDING PROTEIN"/>
    <property type="match status" value="1"/>
</dbReference>
<name>A0ABX0JFH2_9BACL</name>
<keyword evidence="3 6" id="KW-0812">Transmembrane</keyword>
<keyword evidence="2" id="KW-1003">Cell membrane</keyword>
<evidence type="ECO:0000256" key="4">
    <source>
        <dbReference type="ARBA" id="ARBA00022989"/>
    </source>
</evidence>
<keyword evidence="8" id="KW-1185">Reference proteome</keyword>
<evidence type="ECO:0008006" key="9">
    <source>
        <dbReference type="Google" id="ProtNLM"/>
    </source>
</evidence>
<dbReference type="PANTHER" id="PTHR39083:SF1">
    <property type="entry name" value="CYCLIC DI-GMP-BINDING PROTEIN"/>
    <property type="match status" value="1"/>
</dbReference>
<sequence length="726" mass="79952">MIKRILSIVLLLLILVQSLLVPIISAEPAVDLTQALQAVEPNSSVVLHANSSPTDDVENLFFLQEDLVVQGVTNRQDYFFELSSSRSIQKGSYFQLYLGHSPTLLPLKSTLTIFLDDIPLGTQFLNEKNEQAGTWKINFPDTELKPGFHKISILTHMEATDNLCEDQNNTSNWTLFRKESVIHFNYKKSYETADFSWYPSPFVEKGSVKPLKSLFILPDHPNEAQLGVLSKLSAHFSSLVPASMLEFTVLKEAELSDALIKTTNQIWIGSKESWSGNGKRLVEDLQKKQPALASGLMGLTPSPWNPANSILLLAGSDAELANAAHVITDKSLYSQLTGNAVDLTQLPLSKTIKPVEASKASTTISLSDMGYQDLIIESPLVGAARVNYSIPSEWEVYKDAKLKLQYRHTKTLNFAQSLMTVRVNNVPLQSKYLNEESSDFGSQEIDIPLSLLTTGSIGIDIGFQFNSSTDSCTGNSQIGNWAIVSKDSFLTLAYRPSHTVDFSHLPFPFVVKGAWANTDFLMDSQPSSEALSLLATVSGLIGKNATTQSDISIRKGPPAASIEKGKNYIYIGSVSGIPDLANQSPQIPISASKGVLASMNPNIELLKSSSAQSGLIEIFPLTEESNYMMVIAATDNQMIKRMNTLLNDPVERKKMFGQAILIDPLSRIHSYMLEQKKSAPSILEQSLDVLSPNNKPYMSRIVLIGGVLAIIILVVLVIWIVRRRKK</sequence>
<accession>A0ABX0JFH2</accession>
<dbReference type="Pfam" id="PF03170">
    <property type="entry name" value="BcsB"/>
    <property type="match status" value="1"/>
</dbReference>
<evidence type="ECO:0000256" key="1">
    <source>
        <dbReference type="ARBA" id="ARBA00004162"/>
    </source>
</evidence>
<evidence type="ECO:0000256" key="3">
    <source>
        <dbReference type="ARBA" id="ARBA00022692"/>
    </source>
</evidence>
<dbReference type="InterPro" id="IPR018513">
    <property type="entry name" value="Cell_synthase_bac"/>
</dbReference>
<keyword evidence="4 6" id="KW-1133">Transmembrane helix</keyword>
<comment type="caution">
    <text evidence="7">The sequence shown here is derived from an EMBL/GenBank/DDBJ whole genome shotgun (WGS) entry which is preliminary data.</text>
</comment>
<dbReference type="RefSeq" id="WP_166153758.1">
    <property type="nucleotide sequence ID" value="NZ_JAAOIW010000012.1"/>
</dbReference>
<organism evidence="7 8">
    <name type="scientific">Paenibacillus agricola</name>
    <dbReference type="NCBI Taxonomy" id="2716264"/>
    <lineage>
        <taxon>Bacteria</taxon>
        <taxon>Bacillati</taxon>
        <taxon>Bacillota</taxon>
        <taxon>Bacilli</taxon>
        <taxon>Bacillales</taxon>
        <taxon>Paenibacillaceae</taxon>
        <taxon>Paenibacillus</taxon>
    </lineage>
</organism>
<reference evidence="7" key="1">
    <citation type="submission" date="2020-03" db="EMBL/GenBank/DDBJ databases">
        <title>Draft sequencing of Paenibacilllus sp. S3N08.</title>
        <authorList>
            <person name="Kim D.-U."/>
        </authorList>
    </citation>
    <scope>NUCLEOTIDE SEQUENCE</scope>
    <source>
        <strain evidence="7">S3N08</strain>
    </source>
</reference>
<gene>
    <name evidence="7" type="ORF">G9U52_26905</name>
</gene>
<evidence type="ECO:0000256" key="2">
    <source>
        <dbReference type="ARBA" id="ARBA00022475"/>
    </source>
</evidence>
<keyword evidence="5 6" id="KW-0472">Membrane</keyword>
<proteinExistence type="predicted"/>
<evidence type="ECO:0000256" key="6">
    <source>
        <dbReference type="SAM" id="Phobius"/>
    </source>
</evidence>
<evidence type="ECO:0000256" key="5">
    <source>
        <dbReference type="ARBA" id="ARBA00023136"/>
    </source>
</evidence>
<evidence type="ECO:0000313" key="7">
    <source>
        <dbReference type="EMBL" id="NHN33448.1"/>
    </source>
</evidence>
<comment type="subcellular location">
    <subcellularLocation>
        <location evidence="1">Cell membrane</location>
        <topology evidence="1">Single-pass membrane protein</topology>
    </subcellularLocation>
</comment>
<feature type="transmembrane region" description="Helical" evidence="6">
    <location>
        <begin position="701"/>
        <end position="721"/>
    </location>
</feature>
<dbReference type="CDD" id="cd12087">
    <property type="entry name" value="TM_EGFR-like"/>
    <property type="match status" value="1"/>
</dbReference>
<dbReference type="Gene3D" id="2.60.120.260">
    <property type="entry name" value="Galactose-binding domain-like"/>
    <property type="match status" value="2"/>
</dbReference>
<evidence type="ECO:0000313" key="8">
    <source>
        <dbReference type="Proteomes" id="UP001165962"/>
    </source>
</evidence>
<protein>
    <recommendedName>
        <fullName evidence="9">Cellulose synthase subunit</fullName>
    </recommendedName>
</protein>
<dbReference type="EMBL" id="JAAOIW010000012">
    <property type="protein sequence ID" value="NHN33448.1"/>
    <property type="molecule type" value="Genomic_DNA"/>
</dbReference>
<dbReference type="Proteomes" id="UP001165962">
    <property type="component" value="Unassembled WGS sequence"/>
</dbReference>